<dbReference type="InterPro" id="IPR039420">
    <property type="entry name" value="WalR-like"/>
</dbReference>
<keyword evidence="6" id="KW-0804">Transcription</keyword>
<evidence type="ECO:0000259" key="11">
    <source>
        <dbReference type="PROSITE" id="PS51755"/>
    </source>
</evidence>
<evidence type="ECO:0000256" key="4">
    <source>
        <dbReference type="ARBA" id="ARBA00023015"/>
    </source>
</evidence>
<proteinExistence type="predicted"/>
<dbReference type="SMART" id="SM00862">
    <property type="entry name" value="Trans_reg_C"/>
    <property type="match status" value="1"/>
</dbReference>
<dbReference type="GO" id="GO:0000976">
    <property type="term" value="F:transcription cis-regulatory region binding"/>
    <property type="evidence" value="ECO:0007669"/>
    <property type="project" value="TreeGrafter"/>
</dbReference>
<dbReference type="PANTHER" id="PTHR48111">
    <property type="entry name" value="REGULATOR OF RPOS"/>
    <property type="match status" value="1"/>
</dbReference>
<dbReference type="Pfam" id="PF00486">
    <property type="entry name" value="Trans_reg_C"/>
    <property type="match status" value="1"/>
</dbReference>
<feature type="domain" description="Response regulatory" evidence="10">
    <location>
        <begin position="2"/>
        <end position="116"/>
    </location>
</feature>
<feature type="modified residue" description="4-aspartylphosphate" evidence="8">
    <location>
        <position position="51"/>
    </location>
</feature>
<dbReference type="GO" id="GO:0032993">
    <property type="term" value="C:protein-DNA complex"/>
    <property type="evidence" value="ECO:0007669"/>
    <property type="project" value="TreeGrafter"/>
</dbReference>
<evidence type="ECO:0000256" key="7">
    <source>
        <dbReference type="ARBA" id="ARBA00024867"/>
    </source>
</evidence>
<dbReference type="PROSITE" id="PS51755">
    <property type="entry name" value="OMPR_PHOB"/>
    <property type="match status" value="1"/>
</dbReference>
<dbReference type="CDD" id="cd17625">
    <property type="entry name" value="REC_OmpR_DrrD-like"/>
    <property type="match status" value="1"/>
</dbReference>
<dbReference type="CDD" id="cd00383">
    <property type="entry name" value="trans_reg_C"/>
    <property type="match status" value="1"/>
</dbReference>
<evidence type="ECO:0000256" key="5">
    <source>
        <dbReference type="ARBA" id="ARBA00023125"/>
    </source>
</evidence>
<reference evidence="12" key="2">
    <citation type="journal article" date="2021" name="PeerJ">
        <title>Extensive microbial diversity within the chicken gut microbiome revealed by metagenomics and culture.</title>
        <authorList>
            <person name="Gilroy R."/>
            <person name="Ravi A."/>
            <person name="Getino M."/>
            <person name="Pursley I."/>
            <person name="Horton D.L."/>
            <person name="Alikhan N.F."/>
            <person name="Baker D."/>
            <person name="Gharbi K."/>
            <person name="Hall N."/>
            <person name="Watson M."/>
            <person name="Adriaenssens E.M."/>
            <person name="Foster-Nyarko E."/>
            <person name="Jarju S."/>
            <person name="Secka A."/>
            <person name="Antonio M."/>
            <person name="Oren A."/>
            <person name="Chaudhuri R.R."/>
            <person name="La Ragione R."/>
            <person name="Hildebrand F."/>
            <person name="Pallen M.J."/>
        </authorList>
    </citation>
    <scope>NUCLEOTIDE SEQUENCE</scope>
    <source>
        <strain evidence="12">USAMLcec3-3695</strain>
    </source>
</reference>
<evidence type="ECO:0000256" key="1">
    <source>
        <dbReference type="ARBA" id="ARBA00018672"/>
    </source>
</evidence>
<evidence type="ECO:0000313" key="12">
    <source>
        <dbReference type="EMBL" id="HIU57213.1"/>
    </source>
</evidence>
<dbReference type="InterPro" id="IPR001867">
    <property type="entry name" value="OmpR/PhoB-type_DNA-bd"/>
</dbReference>
<evidence type="ECO:0000259" key="10">
    <source>
        <dbReference type="PROSITE" id="PS50110"/>
    </source>
</evidence>
<reference evidence="12" key="1">
    <citation type="submission" date="2020-10" db="EMBL/GenBank/DDBJ databases">
        <authorList>
            <person name="Gilroy R."/>
        </authorList>
    </citation>
    <scope>NUCLEOTIDE SEQUENCE</scope>
    <source>
        <strain evidence="12">USAMLcec3-3695</strain>
    </source>
</reference>
<evidence type="ECO:0000256" key="8">
    <source>
        <dbReference type="PROSITE-ProRule" id="PRU00169"/>
    </source>
</evidence>
<dbReference type="SUPFAM" id="SSF52172">
    <property type="entry name" value="CheY-like"/>
    <property type="match status" value="1"/>
</dbReference>
<evidence type="ECO:0000313" key="13">
    <source>
        <dbReference type="Proteomes" id="UP000824109"/>
    </source>
</evidence>
<gene>
    <name evidence="12" type="ORF">IAA61_05305</name>
</gene>
<dbReference type="AlphaFoldDB" id="A0A9D1MBU1"/>
<organism evidence="12 13">
    <name type="scientific">Candidatus Ornithomonoglobus merdipullorum</name>
    <dbReference type="NCBI Taxonomy" id="2840895"/>
    <lineage>
        <taxon>Bacteria</taxon>
        <taxon>Bacillati</taxon>
        <taxon>Bacillota</taxon>
        <taxon>Clostridia</taxon>
        <taxon>Candidatus Ornithomonoglobus</taxon>
    </lineage>
</organism>
<comment type="caution">
    <text evidence="12">The sequence shown here is derived from an EMBL/GenBank/DDBJ whole genome shotgun (WGS) entry which is preliminary data.</text>
</comment>
<dbReference type="Gene3D" id="6.10.250.690">
    <property type="match status" value="1"/>
</dbReference>
<dbReference type="InterPro" id="IPR001789">
    <property type="entry name" value="Sig_transdc_resp-reg_receiver"/>
</dbReference>
<dbReference type="SMART" id="SM00448">
    <property type="entry name" value="REC"/>
    <property type="match status" value="1"/>
</dbReference>
<accession>A0A9D1MBU1</accession>
<feature type="DNA-binding region" description="OmpR/PhoB-type" evidence="9">
    <location>
        <begin position="124"/>
        <end position="222"/>
    </location>
</feature>
<keyword evidence="4" id="KW-0805">Transcription regulation</keyword>
<dbReference type="EMBL" id="DVNB01000054">
    <property type="protein sequence ID" value="HIU57213.1"/>
    <property type="molecule type" value="Genomic_DNA"/>
</dbReference>
<dbReference type="PROSITE" id="PS50110">
    <property type="entry name" value="RESPONSE_REGULATORY"/>
    <property type="match status" value="1"/>
</dbReference>
<feature type="domain" description="OmpR/PhoB-type" evidence="11">
    <location>
        <begin position="124"/>
        <end position="222"/>
    </location>
</feature>
<keyword evidence="3" id="KW-0902">Two-component regulatory system</keyword>
<evidence type="ECO:0000256" key="3">
    <source>
        <dbReference type="ARBA" id="ARBA00023012"/>
    </source>
</evidence>
<dbReference type="InterPro" id="IPR036388">
    <property type="entry name" value="WH-like_DNA-bd_sf"/>
</dbReference>
<dbReference type="FunFam" id="3.40.50.2300:FF:000002">
    <property type="entry name" value="DNA-binding response regulator PhoP"/>
    <property type="match status" value="1"/>
</dbReference>
<dbReference type="PANTHER" id="PTHR48111:SF22">
    <property type="entry name" value="REGULATOR OF RPOS"/>
    <property type="match status" value="1"/>
</dbReference>
<dbReference type="InterPro" id="IPR011006">
    <property type="entry name" value="CheY-like_superfamily"/>
</dbReference>
<name>A0A9D1MBU1_9FIRM</name>
<keyword evidence="2 8" id="KW-0597">Phosphoprotein</keyword>
<keyword evidence="5 9" id="KW-0238">DNA-binding</keyword>
<dbReference type="Gene3D" id="1.10.10.10">
    <property type="entry name" value="Winged helix-like DNA-binding domain superfamily/Winged helix DNA-binding domain"/>
    <property type="match status" value="1"/>
</dbReference>
<comment type="function">
    <text evidence="7">May play the central regulatory role in sporulation. It may be an element of the effector pathway responsible for the activation of sporulation genes in response to nutritional stress. Spo0A may act in concert with spo0H (a sigma factor) to control the expression of some genes that are critical to the sporulation process.</text>
</comment>
<evidence type="ECO:0000256" key="9">
    <source>
        <dbReference type="PROSITE-ProRule" id="PRU01091"/>
    </source>
</evidence>
<evidence type="ECO:0000256" key="6">
    <source>
        <dbReference type="ARBA" id="ARBA00023163"/>
    </source>
</evidence>
<protein>
    <recommendedName>
        <fullName evidence="1">Stage 0 sporulation protein A homolog</fullName>
    </recommendedName>
</protein>
<dbReference type="FunFam" id="1.10.10.10:FF:000005">
    <property type="entry name" value="Two-component system response regulator"/>
    <property type="match status" value="1"/>
</dbReference>
<dbReference type="GO" id="GO:0005829">
    <property type="term" value="C:cytosol"/>
    <property type="evidence" value="ECO:0007669"/>
    <property type="project" value="TreeGrafter"/>
</dbReference>
<dbReference type="Pfam" id="PF00072">
    <property type="entry name" value="Response_reg"/>
    <property type="match status" value="1"/>
</dbReference>
<dbReference type="Gene3D" id="3.40.50.2300">
    <property type="match status" value="1"/>
</dbReference>
<dbReference type="GO" id="GO:0006355">
    <property type="term" value="P:regulation of DNA-templated transcription"/>
    <property type="evidence" value="ECO:0007669"/>
    <property type="project" value="InterPro"/>
</dbReference>
<dbReference type="GO" id="GO:0000156">
    <property type="term" value="F:phosphorelay response regulator activity"/>
    <property type="evidence" value="ECO:0007669"/>
    <property type="project" value="TreeGrafter"/>
</dbReference>
<sequence length="224" mass="25542">MRLLVVEDERALNRVITKRLEKEGYSVDSCFDGEEAMHYMRMGEFDAVIMDIMMPKLSGIDALKRIRAAGNDTPVIFLTAKDSVSDRVTGLDAGAEDYLVKPFAFEELLARIRVMTRKHAGNRTNVFTVGNLTLDTASHTVKRGDKEISLSAKEYEILEYLMYNKGLILSREKIENHVWNFDYSGGTNVVDVYIRYLRKKIDDGNEHKLIHTVRGAGYVIKEEN</sequence>
<dbReference type="Proteomes" id="UP000824109">
    <property type="component" value="Unassembled WGS sequence"/>
</dbReference>
<evidence type="ECO:0000256" key="2">
    <source>
        <dbReference type="ARBA" id="ARBA00022553"/>
    </source>
</evidence>